<dbReference type="Gene3D" id="3.30.497.10">
    <property type="entry name" value="Antithrombin, subunit I, domain 2"/>
    <property type="match status" value="1"/>
</dbReference>
<dbReference type="SUPFAM" id="SSF56574">
    <property type="entry name" value="Serpins"/>
    <property type="match status" value="1"/>
</dbReference>
<dbReference type="Pfam" id="PF00079">
    <property type="entry name" value="Serpin"/>
    <property type="match status" value="1"/>
</dbReference>
<evidence type="ECO:0000256" key="2">
    <source>
        <dbReference type="ARBA" id="ARBA00022690"/>
    </source>
</evidence>
<dbReference type="InterPro" id="IPR000215">
    <property type="entry name" value="Serpin_fam"/>
</dbReference>
<dbReference type="EMBL" id="BMAV01002941">
    <property type="protein sequence ID" value="GFY42185.1"/>
    <property type="molecule type" value="Genomic_DNA"/>
</dbReference>
<dbReference type="PANTHER" id="PTHR11461">
    <property type="entry name" value="SERINE PROTEASE INHIBITOR, SERPIN"/>
    <property type="match status" value="1"/>
</dbReference>
<keyword evidence="2" id="KW-0646">Protease inhibitor</keyword>
<protein>
    <submittedName>
        <fullName evidence="5">Serpin B8</fullName>
    </submittedName>
</protein>
<dbReference type="InterPro" id="IPR042178">
    <property type="entry name" value="Serpin_sf_1"/>
</dbReference>
<feature type="non-terminal residue" evidence="5">
    <location>
        <position position="1"/>
    </location>
</feature>
<gene>
    <name evidence="5" type="primary">SERPINB8_1</name>
    <name evidence="5" type="ORF">TNIN_101341</name>
</gene>
<dbReference type="InterPro" id="IPR036186">
    <property type="entry name" value="Serpin_sf"/>
</dbReference>
<keyword evidence="6" id="KW-1185">Reference proteome</keyword>
<accession>A0A8X6WVV6</accession>
<organism evidence="5 6">
    <name type="scientific">Trichonephila inaurata madagascariensis</name>
    <dbReference type="NCBI Taxonomy" id="2747483"/>
    <lineage>
        <taxon>Eukaryota</taxon>
        <taxon>Metazoa</taxon>
        <taxon>Ecdysozoa</taxon>
        <taxon>Arthropoda</taxon>
        <taxon>Chelicerata</taxon>
        <taxon>Arachnida</taxon>
        <taxon>Araneae</taxon>
        <taxon>Araneomorphae</taxon>
        <taxon>Entelegynae</taxon>
        <taxon>Araneoidea</taxon>
        <taxon>Nephilidae</taxon>
        <taxon>Trichonephila</taxon>
        <taxon>Trichonephila inaurata</taxon>
    </lineage>
</organism>
<dbReference type="InterPro" id="IPR023796">
    <property type="entry name" value="Serpin_dom"/>
</dbReference>
<dbReference type="GO" id="GO:0005615">
    <property type="term" value="C:extracellular space"/>
    <property type="evidence" value="ECO:0007669"/>
    <property type="project" value="InterPro"/>
</dbReference>
<reference evidence="5" key="1">
    <citation type="submission" date="2020-08" db="EMBL/GenBank/DDBJ databases">
        <title>Multicomponent nature underlies the extraordinary mechanical properties of spider dragline silk.</title>
        <authorList>
            <person name="Kono N."/>
            <person name="Nakamura H."/>
            <person name="Mori M."/>
            <person name="Yoshida Y."/>
            <person name="Ohtoshi R."/>
            <person name="Malay A.D."/>
            <person name="Moran D.A.P."/>
            <person name="Tomita M."/>
            <person name="Numata K."/>
            <person name="Arakawa K."/>
        </authorList>
    </citation>
    <scope>NUCLEOTIDE SEQUENCE</scope>
</reference>
<proteinExistence type="inferred from homology"/>
<comment type="similarity">
    <text evidence="1">Belongs to the serpin family.</text>
</comment>
<dbReference type="PANTHER" id="PTHR11461:SF211">
    <property type="entry name" value="GH10112P-RELATED"/>
    <property type="match status" value="1"/>
</dbReference>
<dbReference type="GO" id="GO:0004867">
    <property type="term" value="F:serine-type endopeptidase inhibitor activity"/>
    <property type="evidence" value="ECO:0007669"/>
    <property type="project" value="UniProtKB-KW"/>
</dbReference>
<evidence type="ECO:0000259" key="4">
    <source>
        <dbReference type="Pfam" id="PF00079"/>
    </source>
</evidence>
<dbReference type="OrthoDB" id="9518664at2759"/>
<sequence>MFDGFEKIPLGPMEFIVQYTPSKEQRFTSSINDISLKLLSYLPKPQPDNVLIPTFSVANMMSLLYLGSGGETEKELKESLQFAPELLDKTILAELFSLTNDQLISNKPRQFLYNASNTLLMDGRVGLTEDFKYDASESFKIPLTVIDFETERKDVTLAINWWISTRTNGYLNGIINEIDPKWDMIALDVAYFKGIWKNKFSRDNTINRIFYNMGSPNNTVKIP</sequence>
<evidence type="ECO:0000313" key="6">
    <source>
        <dbReference type="Proteomes" id="UP000886998"/>
    </source>
</evidence>
<evidence type="ECO:0000256" key="3">
    <source>
        <dbReference type="ARBA" id="ARBA00022900"/>
    </source>
</evidence>
<evidence type="ECO:0000256" key="1">
    <source>
        <dbReference type="ARBA" id="ARBA00009500"/>
    </source>
</evidence>
<feature type="domain" description="Serpin" evidence="4">
    <location>
        <begin position="30"/>
        <end position="217"/>
    </location>
</feature>
<dbReference type="AlphaFoldDB" id="A0A8X6WVV6"/>
<dbReference type="Proteomes" id="UP000886998">
    <property type="component" value="Unassembled WGS sequence"/>
</dbReference>
<evidence type="ECO:0000313" key="5">
    <source>
        <dbReference type="EMBL" id="GFY42185.1"/>
    </source>
</evidence>
<keyword evidence="3" id="KW-0722">Serine protease inhibitor</keyword>
<name>A0A8X6WVV6_9ARAC</name>
<comment type="caution">
    <text evidence="5">The sequence shown here is derived from an EMBL/GenBank/DDBJ whole genome shotgun (WGS) entry which is preliminary data.</text>
</comment>